<dbReference type="GO" id="GO:0006412">
    <property type="term" value="P:translation"/>
    <property type="evidence" value="ECO:0007669"/>
    <property type="project" value="UniProtKB-UniRule"/>
</dbReference>
<dbReference type="GO" id="GO:1990904">
    <property type="term" value="C:ribonucleoprotein complex"/>
    <property type="evidence" value="ECO:0007669"/>
    <property type="project" value="UniProtKB-KW"/>
</dbReference>
<dbReference type="Pfam" id="PF01197">
    <property type="entry name" value="Ribosomal_L31"/>
    <property type="match status" value="1"/>
</dbReference>
<dbReference type="OrthoDB" id="9803251at2"/>
<dbReference type="PANTHER" id="PTHR33280:SF1">
    <property type="entry name" value="LARGE RIBOSOMAL SUBUNIT PROTEIN BL31C"/>
    <property type="match status" value="1"/>
</dbReference>
<dbReference type="EMBL" id="LT629710">
    <property type="protein sequence ID" value="SDP14349.1"/>
    <property type="molecule type" value="Genomic_DNA"/>
</dbReference>
<proteinExistence type="inferred from homology"/>
<dbReference type="PANTHER" id="PTHR33280">
    <property type="entry name" value="50S RIBOSOMAL PROTEIN L31, CHLOROPLASTIC"/>
    <property type="match status" value="1"/>
</dbReference>
<dbReference type="AlphaFoldDB" id="A0A1H0QCC3"/>
<organism evidence="4 5">
    <name type="scientific">Nakamurella panacisegetis</name>
    <dbReference type="NCBI Taxonomy" id="1090615"/>
    <lineage>
        <taxon>Bacteria</taxon>
        <taxon>Bacillati</taxon>
        <taxon>Actinomycetota</taxon>
        <taxon>Actinomycetes</taxon>
        <taxon>Nakamurellales</taxon>
        <taxon>Nakamurellaceae</taxon>
        <taxon>Nakamurella</taxon>
    </lineage>
</organism>
<comment type="subunit">
    <text evidence="3">Part of the 50S ribosomal subunit.</text>
</comment>
<dbReference type="GO" id="GO:0003735">
    <property type="term" value="F:structural constituent of ribosome"/>
    <property type="evidence" value="ECO:0007669"/>
    <property type="project" value="InterPro"/>
</dbReference>
<name>A0A1H0QCC3_9ACTN</name>
<evidence type="ECO:0000313" key="4">
    <source>
        <dbReference type="EMBL" id="SDP14349.1"/>
    </source>
</evidence>
<evidence type="ECO:0000256" key="2">
    <source>
        <dbReference type="ARBA" id="ARBA00023274"/>
    </source>
</evidence>
<dbReference type="InterPro" id="IPR002150">
    <property type="entry name" value="Ribosomal_bL31"/>
</dbReference>
<dbReference type="RefSeq" id="WP_090477172.1">
    <property type="nucleotide sequence ID" value="NZ_LT629710.1"/>
</dbReference>
<dbReference type="PROSITE" id="PS01143">
    <property type="entry name" value="RIBOSOMAL_L31"/>
    <property type="match status" value="1"/>
</dbReference>
<dbReference type="SUPFAM" id="SSF143800">
    <property type="entry name" value="L28p-like"/>
    <property type="match status" value="1"/>
</dbReference>
<dbReference type="PRINTS" id="PR01249">
    <property type="entry name" value="RIBOSOMALL31"/>
</dbReference>
<dbReference type="Proteomes" id="UP000198741">
    <property type="component" value="Chromosome I"/>
</dbReference>
<accession>A0A1H0QCC3</accession>
<dbReference type="STRING" id="1090615.SAMN04515671_3036"/>
<dbReference type="InterPro" id="IPR034704">
    <property type="entry name" value="Ribosomal_bL28/bL31-like_sf"/>
</dbReference>
<dbReference type="GO" id="GO:0005840">
    <property type="term" value="C:ribosome"/>
    <property type="evidence" value="ECO:0007669"/>
    <property type="project" value="UniProtKB-KW"/>
</dbReference>
<dbReference type="InterPro" id="IPR027493">
    <property type="entry name" value="Ribosomal_bL31_B"/>
</dbReference>
<evidence type="ECO:0000313" key="5">
    <source>
        <dbReference type="Proteomes" id="UP000198741"/>
    </source>
</evidence>
<keyword evidence="5" id="KW-1185">Reference proteome</keyword>
<evidence type="ECO:0000256" key="3">
    <source>
        <dbReference type="HAMAP-Rule" id="MF_00502"/>
    </source>
</evidence>
<keyword evidence="2 3" id="KW-0687">Ribonucleoprotein</keyword>
<comment type="similarity">
    <text evidence="3">Belongs to the bacterial ribosomal protein bL31 family. Type B subfamily.</text>
</comment>
<gene>
    <name evidence="3" type="primary">rpmE2</name>
    <name evidence="4" type="ORF">SAMN04515671_3036</name>
</gene>
<dbReference type="NCBIfam" id="TIGR00105">
    <property type="entry name" value="L31"/>
    <property type="match status" value="1"/>
</dbReference>
<reference evidence="4 5" key="1">
    <citation type="submission" date="2016-10" db="EMBL/GenBank/DDBJ databases">
        <authorList>
            <person name="de Groot N.N."/>
        </authorList>
    </citation>
    <scope>NUCLEOTIDE SEQUENCE [LARGE SCALE GENOMIC DNA]</scope>
    <source>
        <strain evidence="5">P4-7,KCTC 19426,CECT 7604</strain>
    </source>
</reference>
<protein>
    <recommendedName>
        <fullName evidence="3">Large ribosomal subunit protein bL31B</fullName>
    </recommendedName>
</protein>
<evidence type="ECO:0000256" key="1">
    <source>
        <dbReference type="ARBA" id="ARBA00022980"/>
    </source>
</evidence>
<sequence length="83" mass="9370">MKTNIHPDYHQVVFRDSSTGDEFLTRSTATSALTVDHADGHTYPLIVADVTSASHPFWTGNARVVDSQGQVQKFHQRYGRRVR</sequence>
<dbReference type="HAMAP" id="MF_00502">
    <property type="entry name" value="Ribosomal_bL31_2"/>
    <property type="match status" value="1"/>
</dbReference>
<dbReference type="InterPro" id="IPR042105">
    <property type="entry name" value="Ribosomal_bL31_sf"/>
</dbReference>
<keyword evidence="1 3" id="KW-0689">Ribosomal protein</keyword>
<dbReference type="NCBIfam" id="NF002462">
    <property type="entry name" value="PRK01678.1"/>
    <property type="match status" value="1"/>
</dbReference>
<dbReference type="Gene3D" id="4.10.830.30">
    <property type="entry name" value="Ribosomal protein L31"/>
    <property type="match status" value="1"/>
</dbReference>